<dbReference type="GO" id="GO:0016705">
    <property type="term" value="F:oxidoreductase activity, acting on paired donors, with incorporation or reduction of molecular oxygen"/>
    <property type="evidence" value="ECO:0007669"/>
    <property type="project" value="InterPro"/>
</dbReference>
<comment type="subcellular location">
    <subcellularLocation>
        <location evidence="2">Membrane</location>
    </subcellularLocation>
</comment>
<keyword evidence="9 12" id="KW-0408">Iron</keyword>
<keyword evidence="5" id="KW-0812">Transmembrane</keyword>
<keyword evidence="14" id="KW-0732">Signal</keyword>
<sequence>MLLLILSSLLLLFVFMQFSKRSSKLKHLPPGPEKLPLIGNLHQMIGSLPHHRLRDLAKTYGPVFHLQLGEMSVVTISSPDLAKEVLKTQELAFAQRPLFSYVEMSIFPSPTFLPYGEEWRQLRKIFVMELLGGQRVRSFKSIRKEETSSLIDYIRSLSGLPFNLSKKIDAYTNSIVSKAAVGHKNKQEEFISAVREMVTFTGGFSVVDVFPSLKVPANIVGLYSKFKMLQRKNDRILDSILNDHPTRRDQSLRNKESTSGREDILDALLGLRTTNEFGLNLTDREIKGIIVDLFVAGSITTSTLLEWAMAELIRNPKVMAKAQAEVREVLKGNGHIEESDLNKLKYLKAITKESFRLHPPVALIPREATKECKIHGYKIPVNSRILINAMAIGRDPNCWADPEKFEPDRFLESPVDFLGMNFELLPFGSGKRSCPGIAFATASIEFVLASLLYHFDWQLPEGEAMEELDMTEAFAATVTRMNNLNVIAIPFIPAVAA</sequence>
<dbReference type="PRINTS" id="PR00463">
    <property type="entry name" value="EP450I"/>
</dbReference>
<keyword evidence="15" id="KW-1185">Reference proteome</keyword>
<keyword evidence="6 12" id="KW-0479">Metal-binding</keyword>
<dbReference type="FunFam" id="1.10.630.10:FF:000043">
    <property type="entry name" value="Cytochrome P450 99A2"/>
    <property type="match status" value="1"/>
</dbReference>
<dbReference type="GO" id="GO:0020037">
    <property type="term" value="F:heme binding"/>
    <property type="evidence" value="ECO:0007669"/>
    <property type="project" value="InterPro"/>
</dbReference>
<dbReference type="OrthoDB" id="2789670at2759"/>
<evidence type="ECO:0000256" key="4">
    <source>
        <dbReference type="ARBA" id="ARBA00022617"/>
    </source>
</evidence>
<evidence type="ECO:0000256" key="2">
    <source>
        <dbReference type="ARBA" id="ARBA00004370"/>
    </source>
</evidence>
<dbReference type="InterPro" id="IPR036396">
    <property type="entry name" value="Cyt_P450_sf"/>
</dbReference>
<evidence type="ECO:0000256" key="14">
    <source>
        <dbReference type="SAM" id="SignalP"/>
    </source>
</evidence>
<reference evidence="16" key="1">
    <citation type="submission" date="2025-08" db="UniProtKB">
        <authorList>
            <consortium name="RefSeq"/>
        </authorList>
    </citation>
    <scope>IDENTIFICATION</scope>
    <source>
        <tissue evidence="16">Leaf</tissue>
    </source>
</reference>
<dbReference type="CDD" id="cd11072">
    <property type="entry name" value="CYP71-like"/>
    <property type="match status" value="1"/>
</dbReference>
<feature type="signal peptide" evidence="14">
    <location>
        <begin position="1"/>
        <end position="24"/>
    </location>
</feature>
<dbReference type="RefSeq" id="XP_030547418.1">
    <property type="nucleotide sequence ID" value="XM_030691558.1"/>
</dbReference>
<evidence type="ECO:0000256" key="13">
    <source>
        <dbReference type="RuleBase" id="RU000461"/>
    </source>
</evidence>
<keyword evidence="8 13" id="KW-0560">Oxidoreductase</keyword>
<keyword evidence="4 12" id="KW-0349">Heme</keyword>
<dbReference type="InterPro" id="IPR002401">
    <property type="entry name" value="Cyt_P450_E_grp-I"/>
</dbReference>
<organism evidence="15 16">
    <name type="scientific">Rhodamnia argentea</name>
    <dbReference type="NCBI Taxonomy" id="178133"/>
    <lineage>
        <taxon>Eukaryota</taxon>
        <taxon>Viridiplantae</taxon>
        <taxon>Streptophyta</taxon>
        <taxon>Embryophyta</taxon>
        <taxon>Tracheophyta</taxon>
        <taxon>Spermatophyta</taxon>
        <taxon>Magnoliopsida</taxon>
        <taxon>eudicotyledons</taxon>
        <taxon>Gunneridae</taxon>
        <taxon>Pentapetalae</taxon>
        <taxon>rosids</taxon>
        <taxon>malvids</taxon>
        <taxon>Myrtales</taxon>
        <taxon>Myrtaceae</taxon>
        <taxon>Myrtoideae</taxon>
        <taxon>Myrteae</taxon>
        <taxon>Australasian group</taxon>
        <taxon>Rhodamnia</taxon>
    </lineage>
</organism>
<evidence type="ECO:0000256" key="10">
    <source>
        <dbReference type="ARBA" id="ARBA00023033"/>
    </source>
</evidence>
<dbReference type="PRINTS" id="PR00385">
    <property type="entry name" value="P450"/>
</dbReference>
<dbReference type="GO" id="GO:0016020">
    <property type="term" value="C:membrane"/>
    <property type="evidence" value="ECO:0007669"/>
    <property type="project" value="UniProtKB-SubCell"/>
</dbReference>
<evidence type="ECO:0000313" key="15">
    <source>
        <dbReference type="Proteomes" id="UP000827889"/>
    </source>
</evidence>
<evidence type="ECO:0000256" key="6">
    <source>
        <dbReference type="ARBA" id="ARBA00022723"/>
    </source>
</evidence>
<dbReference type="InterPro" id="IPR017972">
    <property type="entry name" value="Cyt_P450_CS"/>
</dbReference>
<evidence type="ECO:0000256" key="3">
    <source>
        <dbReference type="ARBA" id="ARBA00010617"/>
    </source>
</evidence>
<evidence type="ECO:0000256" key="1">
    <source>
        <dbReference type="ARBA" id="ARBA00001971"/>
    </source>
</evidence>
<comment type="cofactor">
    <cofactor evidence="1 12">
        <name>heme</name>
        <dbReference type="ChEBI" id="CHEBI:30413"/>
    </cofactor>
</comment>
<dbReference type="GO" id="GO:0004497">
    <property type="term" value="F:monooxygenase activity"/>
    <property type="evidence" value="ECO:0007669"/>
    <property type="project" value="UniProtKB-KW"/>
</dbReference>
<evidence type="ECO:0000256" key="12">
    <source>
        <dbReference type="PIRSR" id="PIRSR602401-1"/>
    </source>
</evidence>
<name>A0A8B8QLQ3_9MYRT</name>
<feature type="chain" id="PRO_5034732555" evidence="14">
    <location>
        <begin position="25"/>
        <end position="497"/>
    </location>
</feature>
<gene>
    <name evidence="16" type="primary">LOC115753067</name>
</gene>
<dbReference type="KEGG" id="rarg:115753067"/>
<dbReference type="InterPro" id="IPR001128">
    <property type="entry name" value="Cyt_P450"/>
</dbReference>
<dbReference type="PANTHER" id="PTHR47955:SF9">
    <property type="entry name" value="PREMNASPIRODIENE OXYGENASE-LIKE"/>
    <property type="match status" value="1"/>
</dbReference>
<keyword evidence="11" id="KW-0472">Membrane</keyword>
<dbReference type="GeneID" id="115753067"/>
<evidence type="ECO:0000256" key="5">
    <source>
        <dbReference type="ARBA" id="ARBA00022692"/>
    </source>
</evidence>
<dbReference type="SUPFAM" id="SSF48264">
    <property type="entry name" value="Cytochrome P450"/>
    <property type="match status" value="1"/>
</dbReference>
<feature type="binding site" description="axial binding residue" evidence="12">
    <location>
        <position position="434"/>
    </location>
    <ligand>
        <name>heme</name>
        <dbReference type="ChEBI" id="CHEBI:30413"/>
    </ligand>
    <ligandPart>
        <name>Fe</name>
        <dbReference type="ChEBI" id="CHEBI:18248"/>
    </ligandPart>
</feature>
<dbReference type="GO" id="GO:0005506">
    <property type="term" value="F:iron ion binding"/>
    <property type="evidence" value="ECO:0007669"/>
    <property type="project" value="InterPro"/>
</dbReference>
<comment type="similarity">
    <text evidence="3 13">Belongs to the cytochrome P450 family.</text>
</comment>
<evidence type="ECO:0000256" key="8">
    <source>
        <dbReference type="ARBA" id="ARBA00023002"/>
    </source>
</evidence>
<dbReference type="Gene3D" id="1.10.630.10">
    <property type="entry name" value="Cytochrome P450"/>
    <property type="match status" value="1"/>
</dbReference>
<dbReference type="PROSITE" id="PS00086">
    <property type="entry name" value="CYTOCHROME_P450"/>
    <property type="match status" value="1"/>
</dbReference>
<proteinExistence type="inferred from homology"/>
<dbReference type="PANTHER" id="PTHR47955">
    <property type="entry name" value="CYTOCHROME P450 FAMILY 71 PROTEIN"/>
    <property type="match status" value="1"/>
</dbReference>
<accession>A0A8B8QLQ3</accession>
<dbReference type="Proteomes" id="UP000827889">
    <property type="component" value="Chromosome 5"/>
</dbReference>
<keyword evidence="7" id="KW-1133">Transmembrane helix</keyword>
<evidence type="ECO:0000256" key="9">
    <source>
        <dbReference type="ARBA" id="ARBA00023004"/>
    </source>
</evidence>
<keyword evidence="10 13" id="KW-0503">Monooxygenase</keyword>
<dbReference type="Pfam" id="PF00067">
    <property type="entry name" value="p450"/>
    <property type="match status" value="1"/>
</dbReference>
<protein>
    <submittedName>
        <fullName evidence="16">Premnaspirodiene oxygenase-like</fullName>
    </submittedName>
</protein>
<evidence type="ECO:0000256" key="11">
    <source>
        <dbReference type="ARBA" id="ARBA00023136"/>
    </source>
</evidence>
<evidence type="ECO:0000256" key="7">
    <source>
        <dbReference type="ARBA" id="ARBA00022989"/>
    </source>
</evidence>
<dbReference type="AlphaFoldDB" id="A0A8B8QLQ3"/>
<evidence type="ECO:0000313" key="16">
    <source>
        <dbReference type="RefSeq" id="XP_030547418.1"/>
    </source>
</evidence>